<feature type="transmembrane region" description="Helical" evidence="7">
    <location>
        <begin position="239"/>
        <end position="258"/>
    </location>
</feature>
<dbReference type="AlphaFoldDB" id="A0A0C2VVJ0"/>
<dbReference type="InterPro" id="IPR004254">
    <property type="entry name" value="AdipoR/HlyIII-related"/>
</dbReference>
<evidence type="ECO:0000256" key="7">
    <source>
        <dbReference type="SAM" id="Phobius"/>
    </source>
</evidence>
<dbReference type="GO" id="GO:0016020">
    <property type="term" value="C:membrane"/>
    <property type="evidence" value="ECO:0007669"/>
    <property type="project" value="InterPro"/>
</dbReference>
<comment type="subcellular location">
    <subcellularLocation>
        <location evidence="1">Endomembrane system</location>
        <topology evidence="1">Multi-pass membrane protein</topology>
    </subcellularLocation>
</comment>
<protein>
    <submittedName>
        <fullName evidence="8">Hemolysin D</fullName>
    </submittedName>
</protein>
<proteinExistence type="inferred from homology"/>
<dbReference type="EMBL" id="JXRR01000014">
    <property type="protein sequence ID" value="KIL47988.1"/>
    <property type="molecule type" value="Genomic_DNA"/>
</dbReference>
<reference evidence="8 9" key="1">
    <citation type="submission" date="2015-01" db="EMBL/GenBank/DDBJ databases">
        <title>Jeotgalibacillus campisalis genome sequencing.</title>
        <authorList>
            <person name="Goh K.M."/>
            <person name="Chan K.-G."/>
            <person name="Yaakop A.S."/>
            <person name="Ee R."/>
            <person name="Gan H.M."/>
            <person name="Chan C.S."/>
        </authorList>
    </citation>
    <scope>NUCLEOTIDE SEQUENCE [LARGE SCALE GENOMIC DNA]</scope>
    <source>
        <strain evidence="8 9">SF-57</strain>
    </source>
</reference>
<organism evidence="8 9">
    <name type="scientific">Jeotgalibacillus campisalis</name>
    <dbReference type="NCBI Taxonomy" id="220754"/>
    <lineage>
        <taxon>Bacteria</taxon>
        <taxon>Bacillati</taxon>
        <taxon>Bacillota</taxon>
        <taxon>Bacilli</taxon>
        <taxon>Bacillales</taxon>
        <taxon>Caryophanaceae</taxon>
        <taxon>Jeotgalibacillus</taxon>
    </lineage>
</organism>
<dbReference type="Pfam" id="PF03006">
    <property type="entry name" value="HlyIII"/>
    <property type="match status" value="1"/>
</dbReference>
<evidence type="ECO:0000256" key="3">
    <source>
        <dbReference type="ARBA" id="ARBA00022692"/>
    </source>
</evidence>
<keyword evidence="3 7" id="KW-0812">Transmembrane</keyword>
<dbReference type="GO" id="GO:0140911">
    <property type="term" value="F:pore-forming activity"/>
    <property type="evidence" value="ECO:0007669"/>
    <property type="project" value="InterPro"/>
</dbReference>
<feature type="transmembrane region" description="Helical" evidence="7">
    <location>
        <begin position="183"/>
        <end position="203"/>
    </location>
</feature>
<name>A0A0C2VVJ0_9BACL</name>
<evidence type="ECO:0000256" key="5">
    <source>
        <dbReference type="ARBA" id="ARBA00023136"/>
    </source>
</evidence>
<keyword evidence="9" id="KW-1185">Reference proteome</keyword>
<evidence type="ECO:0000313" key="9">
    <source>
        <dbReference type="Proteomes" id="UP000031972"/>
    </source>
</evidence>
<keyword evidence="4 7" id="KW-1133">Transmembrane helix</keyword>
<dbReference type="PANTHER" id="PTHR20855">
    <property type="entry name" value="ADIPOR/PROGESTIN RECEPTOR-RELATED"/>
    <property type="match status" value="1"/>
</dbReference>
<keyword evidence="6" id="KW-0862">Zinc</keyword>
<gene>
    <name evidence="8" type="ORF">KR50_21550</name>
</gene>
<keyword evidence="6" id="KW-0479">Metal-binding</keyword>
<dbReference type="GO" id="GO:0046872">
    <property type="term" value="F:metal ion binding"/>
    <property type="evidence" value="ECO:0007669"/>
    <property type="project" value="UniProtKB-KW"/>
</dbReference>
<evidence type="ECO:0000256" key="4">
    <source>
        <dbReference type="ARBA" id="ARBA00022989"/>
    </source>
</evidence>
<dbReference type="InterPro" id="IPR005744">
    <property type="entry name" value="Hy-lIII"/>
</dbReference>
<comment type="caution">
    <text evidence="8">The sequence shown here is derived from an EMBL/GenBank/DDBJ whole genome shotgun (WGS) entry which is preliminary data.</text>
</comment>
<dbReference type="PANTHER" id="PTHR20855:SF129">
    <property type="entry name" value="HEMOLYSIN-3 HOMOLOG"/>
    <property type="match status" value="1"/>
</dbReference>
<evidence type="ECO:0000256" key="1">
    <source>
        <dbReference type="ARBA" id="ARBA00004127"/>
    </source>
</evidence>
<dbReference type="GO" id="GO:0012505">
    <property type="term" value="C:endomembrane system"/>
    <property type="evidence" value="ECO:0007669"/>
    <property type="project" value="UniProtKB-SubCell"/>
</dbReference>
<accession>A0A0C2VVJ0</accession>
<dbReference type="NCBIfam" id="TIGR01065">
    <property type="entry name" value="hlyIII"/>
    <property type="match status" value="1"/>
</dbReference>
<evidence type="ECO:0000256" key="2">
    <source>
        <dbReference type="ARBA" id="ARBA00008488"/>
    </source>
</evidence>
<dbReference type="PATRIC" id="fig|220754.4.peg.2171"/>
<feature type="binding site" evidence="6">
    <location>
        <position position="241"/>
    </location>
    <ligand>
        <name>Zn(2+)</name>
        <dbReference type="ChEBI" id="CHEBI:29105"/>
    </ligand>
</feature>
<feature type="transmembrane region" description="Helical" evidence="7">
    <location>
        <begin position="64"/>
        <end position="86"/>
    </location>
</feature>
<evidence type="ECO:0000313" key="8">
    <source>
        <dbReference type="EMBL" id="KIL47988.1"/>
    </source>
</evidence>
<evidence type="ECO:0000256" key="6">
    <source>
        <dbReference type="PIRSR" id="PIRSR604254-1"/>
    </source>
</evidence>
<sequence length="259" mass="29418">MKFIKKMKAFYSKCLSLKKLLKTIRPYTIKDEKRHAKDADLDFEGVVLMDTFDYKDSKEELANAITHGIGLLLSIPALVFLILFAIEKGTAWHIVSFSIFGASMLILFLFSTLLHSVKEGKLKKLFAILDHSAVYLLIAGTYTPFMLVSLRDPLGWTIFGIVWGLAAAGIVFKCYFVDRYQIIATLFYILMGWLIMIAIVPLYHELTAAGFALLFAGGLFYSVGAIFYVWRKLPYNHAIWHLFVIAGSAFMYFCVLLYV</sequence>
<comment type="similarity">
    <text evidence="2">Belongs to the UPF0073 (Hly-III) family.</text>
</comment>
<feature type="binding site" evidence="6">
    <location>
        <position position="115"/>
    </location>
    <ligand>
        <name>Zn(2+)</name>
        <dbReference type="ChEBI" id="CHEBI:29105"/>
    </ligand>
</feature>
<keyword evidence="5 7" id="KW-0472">Membrane</keyword>
<feature type="binding site" evidence="6">
    <location>
        <position position="237"/>
    </location>
    <ligand>
        <name>Zn(2+)</name>
        <dbReference type="ChEBI" id="CHEBI:29105"/>
    </ligand>
</feature>
<feature type="transmembrane region" description="Helical" evidence="7">
    <location>
        <begin position="209"/>
        <end position="230"/>
    </location>
</feature>
<feature type="transmembrane region" description="Helical" evidence="7">
    <location>
        <begin position="154"/>
        <end position="176"/>
    </location>
</feature>
<feature type="transmembrane region" description="Helical" evidence="7">
    <location>
        <begin position="92"/>
        <end position="114"/>
    </location>
</feature>
<dbReference type="Proteomes" id="UP000031972">
    <property type="component" value="Unassembled WGS sequence"/>
</dbReference>
<feature type="transmembrane region" description="Helical" evidence="7">
    <location>
        <begin position="126"/>
        <end position="148"/>
    </location>
</feature>